<dbReference type="OrthoDB" id="250704at2759"/>
<gene>
    <name evidence="2" type="ORF">ADEAN_000375400</name>
</gene>
<sequence>MLNVRWVPYSTPFSEPQCPIHKKELQLFDPYSKELVCALCANNTDTNKSKLVVIPDVLGGDSRRRIQESVARQLDDSQRNAKLWLGQHQRIAKVADDRKEAINQQFDFFLSIVEAKRKQFLESCDAEFGLALSDVAREILLSDEKVQLLSAASDHLRTEATKPLYSMQIATIAEALEASDKYHNSFDKTNLQLPVSTQSLPNLESAIGAVQLLSPFPTQQVGTPSNKRKPRTNGITNSPYNVSNEVVFEPKKKTTGRKTQDPPALPSRQTDLDGGPNDMEGEEDQPSSRQRRGHNTTRRRQSTPPLKARGTLVATTPTRPAPTPPAKSPRSMKKKITRSEAKELYASNVLSVPNSTGTSLFDYAINDLFEECDNTSSRSQRGLCVEWTFRVEDPGDWVGNRCGRRQYH</sequence>
<keyword evidence="3" id="KW-1185">Reference proteome</keyword>
<name>A0A7G2CC42_9TRYP</name>
<organism evidence="2 3">
    <name type="scientific">Angomonas deanei</name>
    <dbReference type="NCBI Taxonomy" id="59799"/>
    <lineage>
        <taxon>Eukaryota</taxon>
        <taxon>Discoba</taxon>
        <taxon>Euglenozoa</taxon>
        <taxon>Kinetoplastea</taxon>
        <taxon>Metakinetoplastina</taxon>
        <taxon>Trypanosomatida</taxon>
        <taxon>Trypanosomatidae</taxon>
        <taxon>Strigomonadinae</taxon>
        <taxon>Angomonas</taxon>
    </lineage>
</organism>
<feature type="compositionally biased region" description="Polar residues" evidence="1">
    <location>
        <begin position="216"/>
        <end position="225"/>
    </location>
</feature>
<dbReference type="EMBL" id="LR877150">
    <property type="protein sequence ID" value="CAD2216293.1"/>
    <property type="molecule type" value="Genomic_DNA"/>
</dbReference>
<evidence type="ECO:0000313" key="2">
    <source>
        <dbReference type="EMBL" id="CAD2216293.1"/>
    </source>
</evidence>
<dbReference type="AlphaFoldDB" id="A0A7G2CC42"/>
<proteinExistence type="predicted"/>
<evidence type="ECO:0000256" key="1">
    <source>
        <dbReference type="SAM" id="MobiDB-lite"/>
    </source>
</evidence>
<accession>A0A7G2CC42</accession>
<feature type="compositionally biased region" description="Basic residues" evidence="1">
    <location>
        <begin position="289"/>
        <end position="301"/>
    </location>
</feature>
<feature type="compositionally biased region" description="Polar residues" evidence="1">
    <location>
        <begin position="233"/>
        <end position="244"/>
    </location>
</feature>
<protein>
    <submittedName>
        <fullName evidence="2">Uncharacterized protein</fullName>
    </submittedName>
</protein>
<evidence type="ECO:0000313" key="3">
    <source>
        <dbReference type="Proteomes" id="UP000515908"/>
    </source>
</evidence>
<dbReference type="Proteomes" id="UP000515908">
    <property type="component" value="Chromosome 06"/>
</dbReference>
<dbReference type="VEuPathDB" id="TriTrypDB:ADEAN_000375400"/>
<feature type="region of interest" description="Disordered" evidence="1">
    <location>
        <begin position="216"/>
        <end position="335"/>
    </location>
</feature>
<reference evidence="2 3" key="1">
    <citation type="submission" date="2020-08" db="EMBL/GenBank/DDBJ databases">
        <authorList>
            <person name="Newling K."/>
            <person name="Davey J."/>
            <person name="Forrester S."/>
        </authorList>
    </citation>
    <scope>NUCLEOTIDE SEQUENCE [LARGE SCALE GENOMIC DNA]</scope>
    <source>
        <strain evidence="3">Crithidia deanei Carvalho (ATCC PRA-265)</strain>
    </source>
</reference>